<dbReference type="GO" id="GO:0046983">
    <property type="term" value="F:protein dimerization activity"/>
    <property type="evidence" value="ECO:0007669"/>
    <property type="project" value="InterPro"/>
</dbReference>
<feature type="domain" description="HAT C-terminal dimerisation" evidence="1">
    <location>
        <begin position="117"/>
        <end position="148"/>
    </location>
</feature>
<organism evidence="3 4">
    <name type="scientific">Lactuca sativa</name>
    <name type="common">Garden lettuce</name>
    <dbReference type="NCBI Taxonomy" id="4236"/>
    <lineage>
        <taxon>Eukaryota</taxon>
        <taxon>Viridiplantae</taxon>
        <taxon>Streptophyta</taxon>
        <taxon>Embryophyta</taxon>
        <taxon>Tracheophyta</taxon>
        <taxon>Spermatophyta</taxon>
        <taxon>Magnoliopsida</taxon>
        <taxon>eudicotyledons</taxon>
        <taxon>Gunneridae</taxon>
        <taxon>Pentapetalae</taxon>
        <taxon>asterids</taxon>
        <taxon>campanulids</taxon>
        <taxon>Asterales</taxon>
        <taxon>Asteraceae</taxon>
        <taxon>Cichorioideae</taxon>
        <taxon>Cichorieae</taxon>
        <taxon>Lactucinae</taxon>
        <taxon>Lactuca</taxon>
    </lineage>
</organism>
<dbReference type="GO" id="GO:0003677">
    <property type="term" value="F:DNA binding"/>
    <property type="evidence" value="ECO:0007669"/>
    <property type="project" value="InterPro"/>
</dbReference>
<comment type="caution">
    <text evidence="3">The sequence shown here is derived from an EMBL/GenBank/DDBJ whole genome shotgun (WGS) entry which is preliminary data.</text>
</comment>
<feature type="domain" description="hAT-like transposase RNase-H fold" evidence="2">
    <location>
        <begin position="3"/>
        <end position="51"/>
    </location>
</feature>
<evidence type="ECO:0000313" key="3">
    <source>
        <dbReference type="EMBL" id="KAJ0210082.1"/>
    </source>
</evidence>
<dbReference type="InterPro" id="IPR025525">
    <property type="entry name" value="hAT-like_transposase_RNase-H"/>
</dbReference>
<proteinExistence type="predicted"/>
<sequence length="188" mass="21527">MNLLHVVVVLDPRNKMCYLEYCLELIYGKNSTYTKTILEHLSKTLEDLFQHFKNKTERERCEKTRIASSSTPSHFDIGHGVDMEDDFESFMEQCGHGVNKTKWDGKAGVRFPDFGVSAFSISGRVIDESRSSLTHVTTEALICAQDWIQDTRIDIQFKNMTTLDMEKTREKLGPIETGMGAWSRELHG</sequence>
<dbReference type="Proteomes" id="UP000235145">
    <property type="component" value="Unassembled WGS sequence"/>
</dbReference>
<dbReference type="AlphaFoldDB" id="A0A9R1VME9"/>
<protein>
    <recommendedName>
        <fullName evidence="5">HAT C-terminal dimerisation domain-containing protein</fullName>
    </recommendedName>
</protein>
<dbReference type="PANTHER" id="PTHR23272:SF184">
    <property type="entry name" value="OS03G0311250 PROTEIN"/>
    <property type="match status" value="1"/>
</dbReference>
<dbReference type="Pfam" id="PF14372">
    <property type="entry name" value="hAT-like_RNase-H"/>
    <property type="match status" value="1"/>
</dbReference>
<dbReference type="EMBL" id="NBSK02000004">
    <property type="protein sequence ID" value="KAJ0210082.1"/>
    <property type="molecule type" value="Genomic_DNA"/>
</dbReference>
<evidence type="ECO:0000259" key="2">
    <source>
        <dbReference type="Pfam" id="PF14372"/>
    </source>
</evidence>
<dbReference type="Pfam" id="PF05699">
    <property type="entry name" value="Dimer_Tnp_hAT"/>
    <property type="match status" value="1"/>
</dbReference>
<accession>A0A9R1VME9</accession>
<evidence type="ECO:0000259" key="1">
    <source>
        <dbReference type="Pfam" id="PF05699"/>
    </source>
</evidence>
<gene>
    <name evidence="3" type="ORF">LSAT_V11C400209780</name>
</gene>
<keyword evidence="4" id="KW-1185">Reference proteome</keyword>
<evidence type="ECO:0000313" key="4">
    <source>
        <dbReference type="Proteomes" id="UP000235145"/>
    </source>
</evidence>
<dbReference type="InterPro" id="IPR008906">
    <property type="entry name" value="HATC_C_dom"/>
</dbReference>
<name>A0A9R1VME9_LACSA</name>
<dbReference type="PANTHER" id="PTHR23272">
    <property type="entry name" value="BED FINGER-RELATED"/>
    <property type="match status" value="1"/>
</dbReference>
<evidence type="ECO:0008006" key="5">
    <source>
        <dbReference type="Google" id="ProtNLM"/>
    </source>
</evidence>
<reference evidence="3 4" key="1">
    <citation type="journal article" date="2017" name="Nat. Commun.">
        <title>Genome assembly with in vitro proximity ligation data and whole-genome triplication in lettuce.</title>
        <authorList>
            <person name="Reyes-Chin-Wo S."/>
            <person name="Wang Z."/>
            <person name="Yang X."/>
            <person name="Kozik A."/>
            <person name="Arikit S."/>
            <person name="Song C."/>
            <person name="Xia L."/>
            <person name="Froenicke L."/>
            <person name="Lavelle D.O."/>
            <person name="Truco M.J."/>
            <person name="Xia R."/>
            <person name="Zhu S."/>
            <person name="Xu C."/>
            <person name="Xu H."/>
            <person name="Xu X."/>
            <person name="Cox K."/>
            <person name="Korf I."/>
            <person name="Meyers B.C."/>
            <person name="Michelmore R.W."/>
        </authorList>
    </citation>
    <scope>NUCLEOTIDE SEQUENCE [LARGE SCALE GENOMIC DNA]</scope>
    <source>
        <strain evidence="4">cv. Salinas</strain>
        <tissue evidence="3">Seedlings</tissue>
    </source>
</reference>